<dbReference type="Proteomes" id="UP001230649">
    <property type="component" value="Unassembled WGS sequence"/>
</dbReference>
<sequence>MAGNRQLPLLLVLAALGAALILYRLALIGERHSKPVSHPRQPRDGSGTLVGSSVWRKRIVAVGDLHGDLTNAKTVLRMAKIIDEEGHWIAGNDTLVQTGDMVDRGTDTIALYRMFQSLRGEARAAGGELYSILGNHEVMNGMAVSVEELHSAIGDMSRKTTSRPLALSRKGRTFYQIKGGSVKNGKSRNTFPVFHR</sequence>
<keyword evidence="2" id="KW-1185">Reference proteome</keyword>
<comment type="caution">
    <text evidence="1">The sequence shown here is derived from an EMBL/GenBank/DDBJ whole genome shotgun (WGS) entry which is preliminary data.</text>
</comment>
<protein>
    <submittedName>
        <fullName evidence="1">Uncharacterized protein</fullName>
    </submittedName>
</protein>
<evidence type="ECO:0000313" key="2">
    <source>
        <dbReference type="Proteomes" id="UP001230649"/>
    </source>
</evidence>
<reference evidence="1" key="1">
    <citation type="submission" date="2023-04" db="EMBL/GenBank/DDBJ databases">
        <title>Draft Genome sequencing of Naganishia species isolated from polar environments using Oxford Nanopore Technology.</title>
        <authorList>
            <person name="Leo P."/>
            <person name="Venkateswaran K."/>
        </authorList>
    </citation>
    <scope>NUCLEOTIDE SEQUENCE</scope>
    <source>
        <strain evidence="1">MNA-CCFEE 5262</strain>
    </source>
</reference>
<proteinExistence type="predicted"/>
<organism evidence="1 2">
    <name type="scientific">Naganishia adeliensis</name>
    <dbReference type="NCBI Taxonomy" id="92952"/>
    <lineage>
        <taxon>Eukaryota</taxon>
        <taxon>Fungi</taxon>
        <taxon>Dikarya</taxon>
        <taxon>Basidiomycota</taxon>
        <taxon>Agaricomycotina</taxon>
        <taxon>Tremellomycetes</taxon>
        <taxon>Filobasidiales</taxon>
        <taxon>Filobasidiaceae</taxon>
        <taxon>Naganishia</taxon>
    </lineage>
</organism>
<dbReference type="EMBL" id="JASBWS010000002">
    <property type="protein sequence ID" value="KAJ9117192.1"/>
    <property type="molecule type" value="Genomic_DNA"/>
</dbReference>
<evidence type="ECO:0000313" key="1">
    <source>
        <dbReference type="EMBL" id="KAJ9117192.1"/>
    </source>
</evidence>
<gene>
    <name evidence="1" type="ORF">QFC20_000336</name>
</gene>
<name>A0ACC2X1N4_9TREE</name>
<accession>A0ACC2X1N4</accession>